<dbReference type="OrthoDB" id="288203at2759"/>
<evidence type="ECO:0000256" key="2">
    <source>
        <dbReference type="ARBA" id="ARBA00022692"/>
    </source>
</evidence>
<dbReference type="InterPro" id="IPR002645">
    <property type="entry name" value="STAS_dom"/>
</dbReference>
<keyword evidence="8" id="KW-1185">Reference proteome</keyword>
<feature type="domain" description="STAS" evidence="6">
    <location>
        <begin position="344"/>
        <end position="438"/>
    </location>
</feature>
<evidence type="ECO:0000259" key="6">
    <source>
        <dbReference type="PROSITE" id="PS50801"/>
    </source>
</evidence>
<reference evidence="7" key="1">
    <citation type="submission" date="2013-04" db="EMBL/GenBank/DDBJ databases">
        <authorList>
            <person name="Qu J."/>
            <person name="Murali S.C."/>
            <person name="Bandaranaike D."/>
            <person name="Bellair M."/>
            <person name="Blankenburg K."/>
            <person name="Chao H."/>
            <person name="Dinh H."/>
            <person name="Doddapaneni H."/>
            <person name="Downs B."/>
            <person name="Dugan-Rocha S."/>
            <person name="Elkadiri S."/>
            <person name="Gnanaolivu R.D."/>
            <person name="Hernandez B."/>
            <person name="Javaid M."/>
            <person name="Jayaseelan J.C."/>
            <person name="Lee S."/>
            <person name="Li M."/>
            <person name="Ming W."/>
            <person name="Munidasa M."/>
            <person name="Muniz J."/>
            <person name="Nguyen L."/>
            <person name="Ongeri F."/>
            <person name="Osuji N."/>
            <person name="Pu L.-L."/>
            <person name="Puazo M."/>
            <person name="Qu C."/>
            <person name="Quiroz J."/>
            <person name="Raj R."/>
            <person name="Weissenberger G."/>
            <person name="Xin Y."/>
            <person name="Zou X."/>
            <person name="Han Y."/>
            <person name="Richards S."/>
            <person name="Worley K."/>
            <person name="Muzny D."/>
            <person name="Gibbs R."/>
        </authorList>
    </citation>
    <scope>NUCLEOTIDE SEQUENCE</scope>
    <source>
        <strain evidence="7">Sampled in the wild</strain>
    </source>
</reference>
<feature type="transmembrane region" description="Helical" evidence="5">
    <location>
        <begin position="305"/>
        <end position="337"/>
    </location>
</feature>
<evidence type="ECO:0000256" key="4">
    <source>
        <dbReference type="ARBA" id="ARBA00023136"/>
    </source>
</evidence>
<dbReference type="GO" id="GO:0016020">
    <property type="term" value="C:membrane"/>
    <property type="evidence" value="ECO:0007669"/>
    <property type="project" value="UniProtKB-SubCell"/>
</dbReference>
<comment type="caution">
    <text evidence="7">The sequence shown here is derived from an EMBL/GenBank/DDBJ whole genome shotgun (WGS) entry which is preliminary data.</text>
</comment>
<evidence type="ECO:0000313" key="8">
    <source>
        <dbReference type="Proteomes" id="UP000792457"/>
    </source>
</evidence>
<dbReference type="EMBL" id="KZ308556">
    <property type="protein sequence ID" value="KAG8231476.1"/>
    <property type="molecule type" value="Genomic_DNA"/>
</dbReference>
<feature type="transmembrane region" description="Helical" evidence="5">
    <location>
        <begin position="273"/>
        <end position="293"/>
    </location>
</feature>
<proteinExistence type="predicted"/>
<evidence type="ECO:0000313" key="7">
    <source>
        <dbReference type="EMBL" id="KAG8231476.1"/>
    </source>
</evidence>
<dbReference type="AlphaFoldDB" id="A0A8K0KC84"/>
<keyword evidence="3 5" id="KW-1133">Transmembrane helix</keyword>
<evidence type="ECO:0000256" key="1">
    <source>
        <dbReference type="ARBA" id="ARBA00004141"/>
    </source>
</evidence>
<comment type="subcellular location">
    <subcellularLocation>
        <location evidence="1">Membrane</location>
        <topology evidence="1">Multi-pass membrane protein</topology>
    </subcellularLocation>
</comment>
<dbReference type="InterPro" id="IPR018045">
    <property type="entry name" value="S04_transporter_CS"/>
</dbReference>
<name>A0A8K0KC84_LADFU</name>
<dbReference type="Pfam" id="PF01740">
    <property type="entry name" value="STAS"/>
    <property type="match status" value="1"/>
</dbReference>
<sequence length="499" mass="55349">MAEENVKKSNTLKDKLGIEGERSITPRFIATKGRELAVQYINILQWLPKYSKEDGICDIIAGITIGLTMLPQSIAYALLAGLSPEYGLYSSFMGTLIYVIFGTVKEVSIGPTSLMALLTFEFTRDLPIDFVVLLTFLSGCVELLFGILRLGVLVDFISAPVVSGFTTATSIVIAEAQMKGLLGIKYKSVGFIDNLWKLCSNIQNTKLGDAILGVASIIFLLIFREYIPEIFLRIAAKRQIQPGFPSFRPPPFSTTHKNETYYFGEMVTELRSGIFIIPVVSVLANVAIAKAYLRYEYFGRDFTAALVTFVVSLGISIEIGLLLGVAVNCSFLLYLWARPEINVDHRKVSSDHEYLLVTPDGGLFFPAIEFVRAEVCRIAVSEGGGVLPIVLNCSHLKGMDFSAAEGILNIQTEFRHRQQTLVLLNLKEEPLTLLGKRGKGMITHCSHEDELEGILFGDKEDALLENTIKLMEEEVNIPLLERKLVLEQADEKSDKKTVQ</sequence>
<dbReference type="GO" id="GO:0008271">
    <property type="term" value="F:secondary active sulfate transmembrane transporter activity"/>
    <property type="evidence" value="ECO:0007669"/>
    <property type="project" value="InterPro"/>
</dbReference>
<evidence type="ECO:0000256" key="3">
    <source>
        <dbReference type="ARBA" id="ARBA00022989"/>
    </source>
</evidence>
<gene>
    <name evidence="7" type="ORF">J437_LFUL000193</name>
</gene>
<dbReference type="Gene3D" id="3.30.750.24">
    <property type="entry name" value="STAS domain"/>
    <property type="match status" value="1"/>
</dbReference>
<dbReference type="InterPro" id="IPR001902">
    <property type="entry name" value="SLC26A/SulP_fam"/>
</dbReference>
<dbReference type="PROSITE" id="PS01130">
    <property type="entry name" value="SLC26A"/>
    <property type="match status" value="1"/>
</dbReference>
<keyword evidence="4 5" id="KW-0472">Membrane</keyword>
<dbReference type="InterPro" id="IPR036513">
    <property type="entry name" value="STAS_dom_sf"/>
</dbReference>
<feature type="transmembrane region" description="Helical" evidence="5">
    <location>
        <begin position="95"/>
        <end position="118"/>
    </location>
</feature>
<dbReference type="Proteomes" id="UP000792457">
    <property type="component" value="Unassembled WGS sequence"/>
</dbReference>
<dbReference type="Pfam" id="PF00916">
    <property type="entry name" value="Sulfate_transp"/>
    <property type="match status" value="1"/>
</dbReference>
<accession>A0A8K0KC84</accession>
<dbReference type="InterPro" id="IPR011547">
    <property type="entry name" value="SLC26A/SulP_dom"/>
</dbReference>
<feature type="transmembrane region" description="Helical" evidence="5">
    <location>
        <begin position="59"/>
        <end position="83"/>
    </location>
</feature>
<feature type="transmembrane region" description="Helical" evidence="5">
    <location>
        <begin position="130"/>
        <end position="150"/>
    </location>
</feature>
<organism evidence="7 8">
    <name type="scientific">Ladona fulva</name>
    <name type="common">Scarce chaser dragonfly</name>
    <name type="synonym">Libellula fulva</name>
    <dbReference type="NCBI Taxonomy" id="123851"/>
    <lineage>
        <taxon>Eukaryota</taxon>
        <taxon>Metazoa</taxon>
        <taxon>Ecdysozoa</taxon>
        <taxon>Arthropoda</taxon>
        <taxon>Hexapoda</taxon>
        <taxon>Insecta</taxon>
        <taxon>Pterygota</taxon>
        <taxon>Palaeoptera</taxon>
        <taxon>Odonata</taxon>
        <taxon>Epiprocta</taxon>
        <taxon>Anisoptera</taxon>
        <taxon>Libelluloidea</taxon>
        <taxon>Libellulidae</taxon>
        <taxon>Ladona</taxon>
    </lineage>
</organism>
<dbReference type="CDD" id="cd07042">
    <property type="entry name" value="STAS_SulP_like_sulfate_transporter"/>
    <property type="match status" value="1"/>
</dbReference>
<protein>
    <recommendedName>
        <fullName evidence="6">STAS domain-containing protein</fullName>
    </recommendedName>
</protein>
<dbReference type="PANTHER" id="PTHR11814">
    <property type="entry name" value="SULFATE TRANSPORTER"/>
    <property type="match status" value="1"/>
</dbReference>
<dbReference type="PROSITE" id="PS50801">
    <property type="entry name" value="STAS"/>
    <property type="match status" value="1"/>
</dbReference>
<reference evidence="7" key="2">
    <citation type="submission" date="2017-10" db="EMBL/GenBank/DDBJ databases">
        <title>Ladona fulva Genome sequencing and assembly.</title>
        <authorList>
            <person name="Murali S."/>
            <person name="Richards S."/>
            <person name="Bandaranaike D."/>
            <person name="Bellair M."/>
            <person name="Blankenburg K."/>
            <person name="Chao H."/>
            <person name="Dinh H."/>
            <person name="Doddapaneni H."/>
            <person name="Dugan-Rocha S."/>
            <person name="Elkadiri S."/>
            <person name="Gnanaolivu R."/>
            <person name="Hernandez B."/>
            <person name="Skinner E."/>
            <person name="Javaid M."/>
            <person name="Lee S."/>
            <person name="Li M."/>
            <person name="Ming W."/>
            <person name="Munidasa M."/>
            <person name="Muniz J."/>
            <person name="Nguyen L."/>
            <person name="Hughes D."/>
            <person name="Osuji N."/>
            <person name="Pu L.-L."/>
            <person name="Puazo M."/>
            <person name="Qu C."/>
            <person name="Quiroz J."/>
            <person name="Raj R."/>
            <person name="Weissenberger G."/>
            <person name="Xin Y."/>
            <person name="Zou X."/>
            <person name="Han Y."/>
            <person name="Worley K."/>
            <person name="Muzny D."/>
            <person name="Gibbs R."/>
        </authorList>
    </citation>
    <scope>NUCLEOTIDE SEQUENCE</scope>
    <source>
        <strain evidence="7">Sampled in the wild</strain>
    </source>
</reference>
<evidence type="ECO:0000256" key="5">
    <source>
        <dbReference type="SAM" id="Phobius"/>
    </source>
</evidence>
<dbReference type="SUPFAM" id="SSF52091">
    <property type="entry name" value="SpoIIaa-like"/>
    <property type="match status" value="1"/>
</dbReference>
<keyword evidence="2 5" id="KW-0812">Transmembrane</keyword>
<feature type="transmembrane region" description="Helical" evidence="5">
    <location>
        <begin position="207"/>
        <end position="227"/>
    </location>
</feature>